<evidence type="ECO:0000313" key="2">
    <source>
        <dbReference type="Proteomes" id="UP001057402"/>
    </source>
</evidence>
<gene>
    <name evidence="1" type="ORF">MLD38_008427</name>
</gene>
<evidence type="ECO:0000313" key="1">
    <source>
        <dbReference type="EMBL" id="KAI4382465.1"/>
    </source>
</evidence>
<comment type="caution">
    <text evidence="1">The sequence shown here is derived from an EMBL/GenBank/DDBJ whole genome shotgun (WGS) entry which is preliminary data.</text>
</comment>
<protein>
    <submittedName>
        <fullName evidence="1">Uncharacterized protein</fullName>
    </submittedName>
</protein>
<keyword evidence="2" id="KW-1185">Reference proteome</keyword>
<organism evidence="1 2">
    <name type="scientific">Melastoma candidum</name>
    <dbReference type="NCBI Taxonomy" id="119954"/>
    <lineage>
        <taxon>Eukaryota</taxon>
        <taxon>Viridiplantae</taxon>
        <taxon>Streptophyta</taxon>
        <taxon>Embryophyta</taxon>
        <taxon>Tracheophyta</taxon>
        <taxon>Spermatophyta</taxon>
        <taxon>Magnoliopsida</taxon>
        <taxon>eudicotyledons</taxon>
        <taxon>Gunneridae</taxon>
        <taxon>Pentapetalae</taxon>
        <taxon>rosids</taxon>
        <taxon>malvids</taxon>
        <taxon>Myrtales</taxon>
        <taxon>Melastomataceae</taxon>
        <taxon>Melastomatoideae</taxon>
        <taxon>Melastomateae</taxon>
        <taxon>Melastoma</taxon>
    </lineage>
</organism>
<sequence length="102" mass="11746">MLFTLSKCTGHAGTRIGWTIVKDKQVARRMVKYLELSSIGVSKESQLRALLSERWDKLRQAVKCNGLFTVSEFPPAHCLFFREHTESHLGFVWMTCKDKNVD</sequence>
<dbReference type="EMBL" id="CM042882">
    <property type="protein sequence ID" value="KAI4382465.1"/>
    <property type="molecule type" value="Genomic_DNA"/>
</dbReference>
<accession>A0ACB9RU97</accession>
<name>A0ACB9RU97_9MYRT</name>
<proteinExistence type="predicted"/>
<reference evidence="2" key="1">
    <citation type="journal article" date="2023" name="Front. Plant Sci.">
        <title>Chromosomal-level genome assembly of Melastoma candidum provides insights into trichome evolution.</title>
        <authorList>
            <person name="Zhong Y."/>
            <person name="Wu W."/>
            <person name="Sun C."/>
            <person name="Zou P."/>
            <person name="Liu Y."/>
            <person name="Dai S."/>
            <person name="Zhou R."/>
        </authorList>
    </citation>
    <scope>NUCLEOTIDE SEQUENCE [LARGE SCALE GENOMIC DNA]</scope>
</reference>
<dbReference type="Proteomes" id="UP001057402">
    <property type="component" value="Chromosome 3"/>
</dbReference>